<feature type="domain" description="UvrD-like helicase ATP-binding" evidence="13">
    <location>
        <begin position="20"/>
        <end position="301"/>
    </location>
</feature>
<keyword evidence="7" id="KW-0413">Isomerase</keyword>
<protein>
    <recommendedName>
        <fullName evidence="9">DNA 3'-5' helicase</fullName>
        <ecNumber evidence="9">5.6.2.4</ecNumber>
    </recommendedName>
    <alternativeName>
        <fullName evidence="10">DNA 3'-5' helicase II</fullName>
    </alternativeName>
</protein>
<evidence type="ECO:0000256" key="5">
    <source>
        <dbReference type="ARBA" id="ARBA00022840"/>
    </source>
</evidence>
<organism evidence="14 15">
    <name type="scientific">Paraburkholderia steynii</name>
    <dbReference type="NCBI Taxonomy" id="1245441"/>
    <lineage>
        <taxon>Bacteria</taxon>
        <taxon>Pseudomonadati</taxon>
        <taxon>Pseudomonadota</taxon>
        <taxon>Betaproteobacteria</taxon>
        <taxon>Burkholderiales</taxon>
        <taxon>Burkholderiaceae</taxon>
        <taxon>Paraburkholderia</taxon>
    </lineage>
</organism>
<dbReference type="EC" id="5.6.2.4" evidence="9"/>
<evidence type="ECO:0000256" key="12">
    <source>
        <dbReference type="PROSITE-ProRule" id="PRU00560"/>
    </source>
</evidence>
<keyword evidence="2 12" id="KW-0547">Nucleotide-binding</keyword>
<dbReference type="GO" id="GO:0016787">
    <property type="term" value="F:hydrolase activity"/>
    <property type="evidence" value="ECO:0007669"/>
    <property type="project" value="UniProtKB-UniRule"/>
</dbReference>
<evidence type="ECO:0000256" key="4">
    <source>
        <dbReference type="ARBA" id="ARBA00022806"/>
    </source>
</evidence>
<evidence type="ECO:0000313" key="14">
    <source>
        <dbReference type="EMBL" id="SDG97631.1"/>
    </source>
</evidence>
<dbReference type="InterPro" id="IPR014016">
    <property type="entry name" value="UvrD-like_ATP-bd"/>
</dbReference>
<evidence type="ECO:0000256" key="7">
    <source>
        <dbReference type="ARBA" id="ARBA00023235"/>
    </source>
</evidence>
<name>A0A7Z7B341_9BURK</name>
<dbReference type="AlphaFoldDB" id="A0A7Z7B341"/>
<dbReference type="CDD" id="cd17932">
    <property type="entry name" value="DEXQc_UvrD"/>
    <property type="match status" value="1"/>
</dbReference>
<dbReference type="GO" id="GO:0003677">
    <property type="term" value="F:DNA binding"/>
    <property type="evidence" value="ECO:0007669"/>
    <property type="project" value="UniProtKB-KW"/>
</dbReference>
<dbReference type="InterPro" id="IPR014017">
    <property type="entry name" value="DNA_helicase_UvrD-like_C"/>
</dbReference>
<accession>A0A7Z7B341</accession>
<dbReference type="PANTHER" id="PTHR11070:SF2">
    <property type="entry name" value="ATP-DEPENDENT DNA HELICASE SRS2"/>
    <property type="match status" value="1"/>
</dbReference>
<feature type="binding site" evidence="12">
    <location>
        <begin position="41"/>
        <end position="48"/>
    </location>
    <ligand>
        <name>ATP</name>
        <dbReference type="ChEBI" id="CHEBI:30616"/>
    </ligand>
</feature>
<sequence length="619" mass="68802">MHRTLRPCAGNIWYLAMNSFQPTGEQYAVIRTTQPRVIVSACAGSGKTQTLCARIRRLLDRGVLPAQILVLSFSNHAVRVLRERIRNEGIAVMTFHAFGQEIVRAHAAQRGQRAPSFPDPKDRDVLLKSAIDGCPKACAFVFRMTGIRLRNSKARAQLAAFFDRVQGNDELARSLVDDPGSGFSSYRPVLKALRAVRLRYERALDSSGSIDYAGMLRRGCELLRTGNFQLPYRHVLIDEAQDMSGEQAQLLAALVQRVPNVMAFGDEQQAIFGFMGARFRHLQQALSDAVTLSLSRSFRLTHETAALANAIVGIKGHRVVGCGSGKKPLLYRYRTAGEQEDAVIRLIGDLKRQGVAGDRIAILARTGMQLRHVEMALRAAGHETEPTYKERMPEHTYRFLHLLAFVEKWKWAIESPCRKRRIEKRLCEVTGVSPDAVTKTVLEHCRRMLTVAVRASSPGSRYVAARRVYARLVVAAGAARSAVATELERWEAISREFGKVDALRAHIAGLDAQPKIVTSTIHGAKGSEWDHVIVLGVTEGSLPLHYAIGSGHVDEEQRLFYVAVTRARDRVYLFHAPYHHVLSGRKFSAPSRFLTDRVTATFTGAPLPRRPGIPVIRAA</sequence>
<keyword evidence="6" id="KW-0238">DNA-binding</keyword>
<evidence type="ECO:0000313" key="15">
    <source>
        <dbReference type="Proteomes" id="UP000198900"/>
    </source>
</evidence>
<dbReference type="InterPro" id="IPR027417">
    <property type="entry name" value="P-loop_NTPase"/>
</dbReference>
<dbReference type="PROSITE" id="PS51198">
    <property type="entry name" value="UVRD_HELICASE_ATP_BIND"/>
    <property type="match status" value="1"/>
</dbReference>
<dbReference type="Gene3D" id="3.40.50.300">
    <property type="entry name" value="P-loop containing nucleotide triphosphate hydrolases"/>
    <property type="match status" value="3"/>
</dbReference>
<comment type="similarity">
    <text evidence="1">Belongs to the helicase family. UvrD subfamily.</text>
</comment>
<dbReference type="PANTHER" id="PTHR11070">
    <property type="entry name" value="UVRD / RECB / PCRA DNA HELICASE FAMILY MEMBER"/>
    <property type="match status" value="1"/>
</dbReference>
<dbReference type="Proteomes" id="UP000198900">
    <property type="component" value="Unassembled WGS sequence"/>
</dbReference>
<evidence type="ECO:0000256" key="11">
    <source>
        <dbReference type="ARBA" id="ARBA00048988"/>
    </source>
</evidence>
<evidence type="ECO:0000256" key="10">
    <source>
        <dbReference type="ARBA" id="ARBA00034923"/>
    </source>
</evidence>
<evidence type="ECO:0000259" key="13">
    <source>
        <dbReference type="PROSITE" id="PS51198"/>
    </source>
</evidence>
<comment type="catalytic activity">
    <reaction evidence="8">
        <text>Couples ATP hydrolysis with the unwinding of duplex DNA by translocating in the 3'-5' direction.</text>
        <dbReference type="EC" id="5.6.2.4"/>
    </reaction>
</comment>
<evidence type="ECO:0000256" key="9">
    <source>
        <dbReference type="ARBA" id="ARBA00034808"/>
    </source>
</evidence>
<dbReference type="EMBL" id="FNDI01000001">
    <property type="protein sequence ID" value="SDG97631.1"/>
    <property type="molecule type" value="Genomic_DNA"/>
</dbReference>
<dbReference type="GO" id="GO:0043138">
    <property type="term" value="F:3'-5' DNA helicase activity"/>
    <property type="evidence" value="ECO:0007669"/>
    <property type="project" value="UniProtKB-EC"/>
</dbReference>
<gene>
    <name evidence="14" type="ORF">SAMN04487926_101481</name>
</gene>
<reference evidence="14" key="1">
    <citation type="submission" date="2016-10" db="EMBL/GenBank/DDBJ databases">
        <authorList>
            <person name="Varghese N."/>
            <person name="Submissions S."/>
        </authorList>
    </citation>
    <scope>NUCLEOTIDE SEQUENCE [LARGE SCALE GENOMIC DNA]</scope>
    <source>
        <strain evidence="14">YR281</strain>
    </source>
</reference>
<proteinExistence type="inferred from homology"/>
<dbReference type="GO" id="GO:0005524">
    <property type="term" value="F:ATP binding"/>
    <property type="evidence" value="ECO:0007669"/>
    <property type="project" value="UniProtKB-UniRule"/>
</dbReference>
<evidence type="ECO:0000256" key="6">
    <source>
        <dbReference type="ARBA" id="ARBA00023125"/>
    </source>
</evidence>
<comment type="caution">
    <text evidence="14">The sequence shown here is derived from an EMBL/GenBank/DDBJ whole genome shotgun (WGS) entry which is preliminary data.</text>
</comment>
<dbReference type="InterPro" id="IPR013986">
    <property type="entry name" value="DExx_box_DNA_helicase_dom_sf"/>
</dbReference>
<keyword evidence="15" id="KW-1185">Reference proteome</keyword>
<dbReference type="GO" id="GO:0000725">
    <property type="term" value="P:recombinational repair"/>
    <property type="evidence" value="ECO:0007669"/>
    <property type="project" value="TreeGrafter"/>
</dbReference>
<dbReference type="Pfam" id="PF00580">
    <property type="entry name" value="UvrD-helicase"/>
    <property type="match status" value="1"/>
</dbReference>
<evidence type="ECO:0000256" key="8">
    <source>
        <dbReference type="ARBA" id="ARBA00034617"/>
    </source>
</evidence>
<evidence type="ECO:0000256" key="2">
    <source>
        <dbReference type="ARBA" id="ARBA00022741"/>
    </source>
</evidence>
<evidence type="ECO:0000256" key="1">
    <source>
        <dbReference type="ARBA" id="ARBA00009922"/>
    </source>
</evidence>
<keyword evidence="5 12" id="KW-0067">ATP-binding</keyword>
<dbReference type="SUPFAM" id="SSF52540">
    <property type="entry name" value="P-loop containing nucleoside triphosphate hydrolases"/>
    <property type="match status" value="1"/>
</dbReference>
<keyword evidence="3 12" id="KW-0378">Hydrolase</keyword>
<dbReference type="Pfam" id="PF13361">
    <property type="entry name" value="UvrD_C"/>
    <property type="match status" value="1"/>
</dbReference>
<keyword evidence="4 12" id="KW-0347">Helicase</keyword>
<comment type="catalytic activity">
    <reaction evidence="11">
        <text>ATP + H2O = ADP + phosphate + H(+)</text>
        <dbReference type="Rhea" id="RHEA:13065"/>
        <dbReference type="ChEBI" id="CHEBI:15377"/>
        <dbReference type="ChEBI" id="CHEBI:15378"/>
        <dbReference type="ChEBI" id="CHEBI:30616"/>
        <dbReference type="ChEBI" id="CHEBI:43474"/>
        <dbReference type="ChEBI" id="CHEBI:456216"/>
        <dbReference type="EC" id="5.6.2.4"/>
    </reaction>
</comment>
<dbReference type="Gene3D" id="1.10.10.160">
    <property type="match status" value="1"/>
</dbReference>
<dbReference type="InterPro" id="IPR000212">
    <property type="entry name" value="DNA_helicase_UvrD/REP"/>
</dbReference>
<evidence type="ECO:0000256" key="3">
    <source>
        <dbReference type="ARBA" id="ARBA00022801"/>
    </source>
</evidence>